<dbReference type="GO" id="GO:0043023">
    <property type="term" value="F:ribosomal large subunit binding"/>
    <property type="evidence" value="ECO:0007669"/>
    <property type="project" value="InterPro"/>
</dbReference>
<dbReference type="InterPro" id="IPR025708">
    <property type="entry name" value="HSP15"/>
</dbReference>
<dbReference type="CDD" id="cd00165">
    <property type="entry name" value="S4"/>
    <property type="match status" value="1"/>
</dbReference>
<organism evidence="6">
    <name type="scientific">marine metagenome</name>
    <dbReference type="NCBI Taxonomy" id="408172"/>
    <lineage>
        <taxon>unclassified sequences</taxon>
        <taxon>metagenomes</taxon>
        <taxon>ecological metagenomes</taxon>
    </lineage>
</organism>
<evidence type="ECO:0000256" key="3">
    <source>
        <dbReference type="ARBA" id="ARBA00023125"/>
    </source>
</evidence>
<keyword evidence="3" id="KW-0238">DNA-binding</keyword>
<feature type="domain" description="RNA-binding S4" evidence="5">
    <location>
        <begin position="7"/>
        <end position="53"/>
    </location>
</feature>
<keyword evidence="2" id="KW-0694">RNA-binding</keyword>
<proteinExistence type="inferred from homology"/>
<dbReference type="InterPro" id="IPR002942">
    <property type="entry name" value="S4_RNA-bd"/>
</dbReference>
<comment type="similarity">
    <text evidence="1">Belongs to the HSP15 family.</text>
</comment>
<evidence type="ECO:0000256" key="1">
    <source>
        <dbReference type="ARBA" id="ARBA00008396"/>
    </source>
</evidence>
<evidence type="ECO:0000256" key="2">
    <source>
        <dbReference type="ARBA" id="ARBA00022884"/>
    </source>
</evidence>
<gene>
    <name evidence="6" type="ORF">METZ01_LOCUS463931</name>
</gene>
<dbReference type="AlphaFoldDB" id="A0A383ATD0"/>
<evidence type="ECO:0000256" key="4">
    <source>
        <dbReference type="SAM" id="MobiDB-lite"/>
    </source>
</evidence>
<reference evidence="6" key="1">
    <citation type="submission" date="2018-05" db="EMBL/GenBank/DDBJ databases">
        <authorList>
            <person name="Lanie J.A."/>
            <person name="Ng W.-L."/>
            <person name="Kazmierczak K.M."/>
            <person name="Andrzejewski T.M."/>
            <person name="Davidsen T.M."/>
            <person name="Wayne K.J."/>
            <person name="Tettelin H."/>
            <person name="Glass J.I."/>
            <person name="Rusch D."/>
            <person name="Podicherti R."/>
            <person name="Tsui H.-C.T."/>
            <person name="Winkler M.E."/>
        </authorList>
    </citation>
    <scope>NUCLEOTIDE SEQUENCE</scope>
</reference>
<dbReference type="GO" id="GO:0003677">
    <property type="term" value="F:DNA binding"/>
    <property type="evidence" value="ECO:0007669"/>
    <property type="project" value="UniProtKB-KW"/>
</dbReference>
<dbReference type="PIRSF" id="PIRSF016821">
    <property type="entry name" value="HSP15"/>
    <property type="match status" value="1"/>
</dbReference>
<feature type="region of interest" description="Disordered" evidence="4">
    <location>
        <begin position="98"/>
        <end position="132"/>
    </location>
</feature>
<dbReference type="SUPFAM" id="SSF55174">
    <property type="entry name" value="Alpha-L RNA-binding motif"/>
    <property type="match status" value="1"/>
</dbReference>
<feature type="compositionally biased region" description="Basic and acidic residues" evidence="4">
    <location>
        <begin position="112"/>
        <end position="132"/>
    </location>
</feature>
<protein>
    <recommendedName>
        <fullName evidence="5">RNA-binding S4 domain-containing protein</fullName>
    </recommendedName>
</protein>
<dbReference type="EMBL" id="UINC01194807">
    <property type="protein sequence ID" value="SVE11077.1"/>
    <property type="molecule type" value="Genomic_DNA"/>
</dbReference>
<dbReference type="InterPro" id="IPR036986">
    <property type="entry name" value="S4_RNA-bd_sf"/>
</dbReference>
<sequence length="132" mass="15505">MEHENGVRLDRWLWATRFFKTRADAVEAIRAGHVLLGDRRTRPAKFVRQGDVLRIRRKTFACTVTVCNLIDKRVSPQVAAKAYVEDPMSIQRREALRRQLRLQPQPARKSKGRPDKKERRQLAKMRYAGEPR</sequence>
<dbReference type="Gene3D" id="3.10.290.10">
    <property type="entry name" value="RNA-binding S4 domain"/>
    <property type="match status" value="1"/>
</dbReference>
<dbReference type="PROSITE" id="PS50889">
    <property type="entry name" value="S4"/>
    <property type="match status" value="1"/>
</dbReference>
<evidence type="ECO:0000313" key="6">
    <source>
        <dbReference type="EMBL" id="SVE11077.1"/>
    </source>
</evidence>
<name>A0A383ATD0_9ZZZZ</name>
<dbReference type="Pfam" id="PF01479">
    <property type="entry name" value="S4"/>
    <property type="match status" value="1"/>
</dbReference>
<dbReference type="GO" id="GO:0003727">
    <property type="term" value="F:single-stranded RNA binding"/>
    <property type="evidence" value="ECO:0007669"/>
    <property type="project" value="InterPro"/>
</dbReference>
<accession>A0A383ATD0</accession>
<dbReference type="GO" id="GO:0034605">
    <property type="term" value="P:cellular response to heat"/>
    <property type="evidence" value="ECO:0007669"/>
    <property type="project" value="InterPro"/>
</dbReference>
<evidence type="ECO:0000259" key="5">
    <source>
        <dbReference type="Pfam" id="PF01479"/>
    </source>
</evidence>